<dbReference type="Pfam" id="PF07486">
    <property type="entry name" value="Hydrolase_2"/>
    <property type="match status" value="1"/>
</dbReference>
<sequence length="175" mass="20257">MIFLVTQFTVVAKADRQKRDCAETYKIMQESHLYSDSNKSTEMLIEKIEEKAKVAGISKDEKQILLRIAMAEAEGEGVYGKAYVIRVVLNRVQSEEFPDTIKKVVFQKNQFSPVRDNGRYWDVEPDAECYEAYNMIENGWDESAGALYFSRTGSSPWMQENTTFLYEVGNHSFYR</sequence>
<dbReference type="Proteomes" id="UP000284621">
    <property type="component" value="Unassembled WGS sequence"/>
</dbReference>
<feature type="domain" description="Cell wall hydrolase SleB" evidence="1">
    <location>
        <begin position="75"/>
        <end position="174"/>
    </location>
</feature>
<organism evidence="2 3">
    <name type="scientific">Anaerobutyricum hallii</name>
    <dbReference type="NCBI Taxonomy" id="39488"/>
    <lineage>
        <taxon>Bacteria</taxon>
        <taxon>Bacillati</taxon>
        <taxon>Bacillota</taxon>
        <taxon>Clostridia</taxon>
        <taxon>Lachnospirales</taxon>
        <taxon>Lachnospiraceae</taxon>
        <taxon>Anaerobutyricum</taxon>
    </lineage>
</organism>
<evidence type="ECO:0000313" key="3">
    <source>
        <dbReference type="Proteomes" id="UP000284621"/>
    </source>
</evidence>
<evidence type="ECO:0000259" key="1">
    <source>
        <dbReference type="Pfam" id="PF07486"/>
    </source>
</evidence>
<dbReference type="InterPro" id="IPR042047">
    <property type="entry name" value="SleB_dom1"/>
</dbReference>
<proteinExistence type="predicted"/>
<keyword evidence="2" id="KW-0378">Hydrolase</keyword>
<dbReference type="AlphaFoldDB" id="A0A414B5A1"/>
<evidence type="ECO:0000313" key="2">
    <source>
        <dbReference type="EMBL" id="RHC64217.1"/>
    </source>
</evidence>
<dbReference type="GO" id="GO:0016787">
    <property type="term" value="F:hydrolase activity"/>
    <property type="evidence" value="ECO:0007669"/>
    <property type="project" value="UniProtKB-KW"/>
</dbReference>
<accession>A0A414B5A1</accession>
<keyword evidence="3" id="KW-1185">Reference proteome</keyword>
<reference evidence="2 3" key="1">
    <citation type="submission" date="2018-08" db="EMBL/GenBank/DDBJ databases">
        <title>A genome reference for cultivated species of the human gut microbiota.</title>
        <authorList>
            <person name="Zou Y."/>
            <person name="Xue W."/>
            <person name="Luo G."/>
        </authorList>
    </citation>
    <scope>NUCLEOTIDE SEQUENCE [LARGE SCALE GENOMIC DNA]</scope>
    <source>
        <strain evidence="2 3">AM34-3LB</strain>
    </source>
</reference>
<dbReference type="InterPro" id="IPR011105">
    <property type="entry name" value="Cell_wall_hydrolase_SleB"/>
</dbReference>
<dbReference type="EMBL" id="QSID01000009">
    <property type="protein sequence ID" value="RHC64217.1"/>
    <property type="molecule type" value="Genomic_DNA"/>
</dbReference>
<comment type="caution">
    <text evidence="2">The sequence shown here is derived from an EMBL/GenBank/DDBJ whole genome shotgun (WGS) entry which is preliminary data.</text>
</comment>
<protein>
    <submittedName>
        <fullName evidence="2">Cell wall hydrolase</fullName>
    </submittedName>
</protein>
<name>A0A414B5A1_9FIRM</name>
<dbReference type="Gene3D" id="1.10.10.2520">
    <property type="entry name" value="Cell wall hydrolase SleB, domain 1"/>
    <property type="match status" value="1"/>
</dbReference>
<gene>
    <name evidence="2" type="ORF">DW833_09030</name>
</gene>